<gene>
    <name evidence="7" type="ordered locus">MBIO_0489</name>
</gene>
<protein>
    <recommendedName>
        <fullName evidence="6">Type I restriction modification DNA specificity domain-containing protein</fullName>
    </recommendedName>
</protein>
<keyword evidence="5" id="KW-0175">Coiled coil</keyword>
<evidence type="ECO:0000313" key="8">
    <source>
        <dbReference type="Proteomes" id="UP000006810"/>
    </source>
</evidence>
<dbReference type="GO" id="GO:0003677">
    <property type="term" value="F:DNA binding"/>
    <property type="evidence" value="ECO:0007669"/>
    <property type="project" value="UniProtKB-KW"/>
</dbReference>
<dbReference type="PATRIC" id="fig|496833.3.peg.916"/>
<dbReference type="REBASE" id="21890">
    <property type="entry name" value="S1.Mfe18ORF488P"/>
</dbReference>
<dbReference type="KEGG" id="mfp:MBIO_0489"/>
<dbReference type="PANTHER" id="PTHR43140:SF1">
    <property type="entry name" value="TYPE I RESTRICTION ENZYME ECOKI SPECIFICITY SUBUNIT"/>
    <property type="match status" value="1"/>
</dbReference>
<evidence type="ECO:0000256" key="4">
    <source>
        <dbReference type="ARBA" id="ARBA00038652"/>
    </source>
</evidence>
<dbReference type="GO" id="GO:0009307">
    <property type="term" value="P:DNA restriction-modification system"/>
    <property type="evidence" value="ECO:0007669"/>
    <property type="project" value="UniProtKB-KW"/>
</dbReference>
<dbReference type="EMBL" id="AP009608">
    <property type="protein sequence ID" value="BAH69753.1"/>
    <property type="molecule type" value="Genomic_DNA"/>
</dbReference>
<reference evidence="7 8" key="1">
    <citation type="journal article" date="2009" name="Curr. Microbiol.">
        <title>Molecular cloning and expression of a novel cholinephosphotransferase involved in glycoglycerophospholipid biosynthesis of Mycoplasma fermentans.</title>
        <authorList>
            <person name="Ishida N."/>
            <person name="Irikura D."/>
            <person name="Matsuda K."/>
            <person name="Sato S."/>
            <person name="Asano K."/>
        </authorList>
    </citation>
    <scope>NUCLEOTIDE SEQUENCE [LARGE SCALE GENOMIC DNA]</scope>
    <source>
        <strain evidence="8">ATCC 19989 / NBRC 14854 / NCTC 10117 / PG18</strain>
    </source>
</reference>
<dbReference type="PANTHER" id="PTHR43140">
    <property type="entry name" value="TYPE-1 RESTRICTION ENZYME ECOKI SPECIFICITY PROTEIN"/>
    <property type="match status" value="1"/>
</dbReference>
<evidence type="ECO:0000256" key="5">
    <source>
        <dbReference type="SAM" id="Coils"/>
    </source>
</evidence>
<dbReference type="Gene3D" id="3.90.220.20">
    <property type="entry name" value="DNA methylase specificity domains"/>
    <property type="match status" value="2"/>
</dbReference>
<dbReference type="HOGENOM" id="CLU_021095_10_4_14"/>
<feature type="domain" description="Type I restriction modification DNA specificity" evidence="6">
    <location>
        <begin position="281"/>
        <end position="427"/>
    </location>
</feature>
<keyword evidence="8" id="KW-1185">Reference proteome</keyword>
<comment type="subunit">
    <text evidence="4">The methyltransferase is composed of M and S polypeptides.</text>
</comment>
<dbReference type="InterPro" id="IPR044946">
    <property type="entry name" value="Restrct_endonuc_typeI_TRD_sf"/>
</dbReference>
<keyword evidence="2" id="KW-0680">Restriction system</keyword>
<feature type="domain" description="Type I restriction modification DNA specificity" evidence="6">
    <location>
        <begin position="17"/>
        <end position="188"/>
    </location>
</feature>
<evidence type="ECO:0000256" key="2">
    <source>
        <dbReference type="ARBA" id="ARBA00022747"/>
    </source>
</evidence>
<accession>C4XF31</accession>
<feature type="coiled-coil region" evidence="5">
    <location>
        <begin position="175"/>
        <end position="202"/>
    </location>
</feature>
<organism evidence="7 8">
    <name type="scientific">Mycoplasmopsis fermentans (strain ATCC 19989 / NBRC 14854 / NCTC 10117 / PG18)</name>
    <name type="common">Mycoplasma fermentans</name>
    <dbReference type="NCBI Taxonomy" id="496833"/>
    <lineage>
        <taxon>Bacteria</taxon>
        <taxon>Bacillati</taxon>
        <taxon>Mycoplasmatota</taxon>
        <taxon>Mycoplasmoidales</taxon>
        <taxon>Metamycoplasmataceae</taxon>
        <taxon>Mycoplasmopsis</taxon>
    </lineage>
</organism>
<sequence length="429" mass="49879">MGKNIKDITEELPFEIPENWAWVRHNNIFEIIGGSQPPKSKFIEHEKQGYIRLYQIRDYGENPNPVYIPSKFAFKQSEKNDILLARYGASIGKVFFAENGAYNVALAKVKKMFINDWINKEFMFIFYKSSIYQTLVKNNSRSAQAGFNKDDLKNLFMPIPSLNESSRIVSKWNDLNKLINEYENKENQLFKLDSKIKDKLQKSILQYAIQGKLVKQDPNDEPASKLLEAIQIEKNELIKEGKIKKDKQESFIFQGEDKNYYEKIGSKVINITNEIPFEIPKKWAWVRQKNILKLTKNEASKNGNYPYLEAKVLRKIIKPKIINNGVLINKGDIVILVDGENSGETFVLDQTGYMGSTFKLLKINNKIDQEYVLMLLKFYKELFKKNKKGAAIPHLNIDIFNNLLLAIPNIKEQKEIILKLKKIDNFISY</sequence>
<evidence type="ECO:0000256" key="3">
    <source>
        <dbReference type="ARBA" id="ARBA00023125"/>
    </source>
</evidence>
<dbReference type="Pfam" id="PF01420">
    <property type="entry name" value="Methylase_S"/>
    <property type="match status" value="2"/>
</dbReference>
<keyword evidence="3" id="KW-0238">DNA-binding</keyword>
<proteinExistence type="inferred from homology"/>
<evidence type="ECO:0000259" key="6">
    <source>
        <dbReference type="Pfam" id="PF01420"/>
    </source>
</evidence>
<dbReference type="AlphaFoldDB" id="C4XF31"/>
<dbReference type="InterPro" id="IPR051212">
    <property type="entry name" value="Type-I_RE_S_subunit"/>
</dbReference>
<dbReference type="eggNOG" id="COG0732">
    <property type="taxonomic scope" value="Bacteria"/>
</dbReference>
<comment type="similarity">
    <text evidence="1">Belongs to the type-I restriction system S methylase family.</text>
</comment>
<dbReference type="Proteomes" id="UP000006810">
    <property type="component" value="Chromosome"/>
</dbReference>
<evidence type="ECO:0000256" key="1">
    <source>
        <dbReference type="ARBA" id="ARBA00010923"/>
    </source>
</evidence>
<dbReference type="InterPro" id="IPR000055">
    <property type="entry name" value="Restrct_endonuc_typeI_TRD"/>
</dbReference>
<evidence type="ECO:0000313" key="7">
    <source>
        <dbReference type="EMBL" id="BAH69753.1"/>
    </source>
</evidence>
<dbReference type="SUPFAM" id="SSF116734">
    <property type="entry name" value="DNA methylase specificity domain"/>
    <property type="match status" value="2"/>
</dbReference>
<name>C4XF31_MYCFP</name>